<feature type="site" description="Deprotonates C-terminal active site Cys" evidence="8">
    <location>
        <position position="27"/>
    </location>
</feature>
<evidence type="ECO:0000313" key="11">
    <source>
        <dbReference type="EMBL" id="AJD46827.1"/>
    </source>
</evidence>
<keyword evidence="12" id="KW-1185">Reference proteome</keyword>
<name>A0A0B4XK85_9GAMM</name>
<dbReference type="PROSITE" id="PS00194">
    <property type="entry name" value="THIOREDOXIN_1"/>
    <property type="match status" value="1"/>
</dbReference>
<dbReference type="PANTHER" id="PTHR45663">
    <property type="entry name" value="GEO12009P1"/>
    <property type="match status" value="1"/>
</dbReference>
<dbReference type="FunFam" id="3.40.30.10:FF:000001">
    <property type="entry name" value="Thioredoxin"/>
    <property type="match status" value="1"/>
</dbReference>
<dbReference type="PRINTS" id="PR00421">
    <property type="entry name" value="THIOREDOXIN"/>
</dbReference>
<gene>
    <name evidence="11" type="ORF">S7S_02025</name>
</gene>
<dbReference type="InterPro" id="IPR017937">
    <property type="entry name" value="Thioredoxin_CS"/>
</dbReference>
<dbReference type="PANTHER" id="PTHR45663:SF11">
    <property type="entry name" value="GEO12009P1"/>
    <property type="match status" value="1"/>
</dbReference>
<keyword evidence="2" id="KW-0813">Transport</keyword>
<evidence type="ECO:0000256" key="7">
    <source>
        <dbReference type="PIRNR" id="PIRNR000077"/>
    </source>
</evidence>
<feature type="domain" description="Thioredoxin" evidence="10">
    <location>
        <begin position="1"/>
        <end position="108"/>
    </location>
</feature>
<dbReference type="NCBIfam" id="NF006898">
    <property type="entry name" value="PRK09381.1"/>
    <property type="match status" value="1"/>
</dbReference>
<dbReference type="GO" id="GO:0005829">
    <property type="term" value="C:cytosol"/>
    <property type="evidence" value="ECO:0007669"/>
    <property type="project" value="TreeGrafter"/>
</dbReference>
<dbReference type="GO" id="GO:0045454">
    <property type="term" value="P:cell redox homeostasis"/>
    <property type="evidence" value="ECO:0007669"/>
    <property type="project" value="TreeGrafter"/>
</dbReference>
<protein>
    <recommendedName>
        <fullName evidence="6 7">Thioredoxin</fullName>
    </recommendedName>
</protein>
<dbReference type="KEGG" id="apac:S7S_02025"/>
<evidence type="ECO:0000313" key="12">
    <source>
        <dbReference type="Proteomes" id="UP000006764"/>
    </source>
</evidence>
<dbReference type="PROSITE" id="PS51352">
    <property type="entry name" value="THIOREDOXIN_2"/>
    <property type="match status" value="1"/>
</dbReference>
<keyword evidence="3" id="KW-0249">Electron transport</keyword>
<dbReference type="STRING" id="391936.S7S_02025"/>
<reference evidence="11 12" key="1">
    <citation type="journal article" date="2012" name="J. Bacteriol.">
        <title>Genome sequence of an alkane-degrading bacterium, Alcanivorax pacificus type strain W11-5, isolated from deep sea sediment.</title>
        <authorList>
            <person name="Lai Q."/>
            <person name="Shao Z."/>
        </authorList>
    </citation>
    <scope>NUCLEOTIDE SEQUENCE [LARGE SCALE GENOMIC DNA]</scope>
    <source>
        <strain evidence="11 12">W11-5</strain>
    </source>
</reference>
<evidence type="ECO:0000256" key="6">
    <source>
        <dbReference type="NCBIfam" id="TIGR01068"/>
    </source>
</evidence>
<dbReference type="OrthoDB" id="9790390at2"/>
<evidence type="ECO:0000259" key="10">
    <source>
        <dbReference type="PROSITE" id="PS51352"/>
    </source>
</evidence>
<evidence type="ECO:0000256" key="2">
    <source>
        <dbReference type="ARBA" id="ARBA00022448"/>
    </source>
</evidence>
<evidence type="ECO:0000256" key="9">
    <source>
        <dbReference type="PIRSR" id="PIRSR000077-4"/>
    </source>
</evidence>
<dbReference type="InterPro" id="IPR005746">
    <property type="entry name" value="Thioredoxin"/>
</dbReference>
<dbReference type="GO" id="GO:0015035">
    <property type="term" value="F:protein-disulfide reductase activity"/>
    <property type="evidence" value="ECO:0007669"/>
    <property type="project" value="UniProtKB-UniRule"/>
</dbReference>
<dbReference type="Pfam" id="PF00085">
    <property type="entry name" value="Thioredoxin"/>
    <property type="match status" value="1"/>
</dbReference>
<proteinExistence type="inferred from homology"/>
<accession>A0A0B4XK85</accession>
<feature type="active site" description="Nucleophile" evidence="8">
    <location>
        <position position="36"/>
    </location>
</feature>
<evidence type="ECO:0000256" key="8">
    <source>
        <dbReference type="PIRSR" id="PIRSR000077-1"/>
    </source>
</evidence>
<evidence type="ECO:0000256" key="3">
    <source>
        <dbReference type="ARBA" id="ARBA00022982"/>
    </source>
</evidence>
<organism evidence="11 12">
    <name type="scientific">Isoalcanivorax pacificus W11-5</name>
    <dbReference type="NCBI Taxonomy" id="391936"/>
    <lineage>
        <taxon>Bacteria</taxon>
        <taxon>Pseudomonadati</taxon>
        <taxon>Pseudomonadota</taxon>
        <taxon>Gammaproteobacteria</taxon>
        <taxon>Oceanospirillales</taxon>
        <taxon>Alcanivoracaceae</taxon>
        <taxon>Isoalcanivorax</taxon>
    </lineage>
</organism>
<feature type="active site" description="Nucleophile" evidence="8">
    <location>
        <position position="33"/>
    </location>
</feature>
<dbReference type="HOGENOM" id="CLU_090389_10_2_6"/>
<dbReference type="EMBL" id="CP004387">
    <property type="protein sequence ID" value="AJD46827.1"/>
    <property type="molecule type" value="Genomic_DNA"/>
</dbReference>
<feature type="site" description="Contributes to redox potential value" evidence="8">
    <location>
        <position position="35"/>
    </location>
</feature>
<feature type="site" description="Contributes to redox potential value" evidence="8">
    <location>
        <position position="34"/>
    </location>
</feature>
<dbReference type="Proteomes" id="UP000006764">
    <property type="component" value="Chromosome"/>
</dbReference>
<dbReference type="Gene3D" id="3.40.30.10">
    <property type="entry name" value="Glutaredoxin"/>
    <property type="match status" value="1"/>
</dbReference>
<keyword evidence="4 9" id="KW-1015">Disulfide bond</keyword>
<sequence length="108" mass="11748">MSGEIINTTDSSFEDDVLKSSEPVLVDYWAPWCGPCKMIAPVLEAVAVEYAGRLKVVKINIDDNPDTPRKYGVRGIPTLSVFRNGNVESTKVGALSKSQLTAFLDSTL</sequence>
<comment type="similarity">
    <text evidence="1 7">Belongs to the thioredoxin family.</text>
</comment>
<dbReference type="SUPFAM" id="SSF52833">
    <property type="entry name" value="Thioredoxin-like"/>
    <property type="match status" value="1"/>
</dbReference>
<evidence type="ECO:0000256" key="1">
    <source>
        <dbReference type="ARBA" id="ARBA00008987"/>
    </source>
</evidence>
<dbReference type="RefSeq" id="WP_008736578.1">
    <property type="nucleotide sequence ID" value="NZ_CP004387.1"/>
</dbReference>
<evidence type="ECO:0000256" key="5">
    <source>
        <dbReference type="ARBA" id="ARBA00023284"/>
    </source>
</evidence>
<dbReference type="NCBIfam" id="TIGR01068">
    <property type="entry name" value="thioredoxin"/>
    <property type="match status" value="1"/>
</dbReference>
<dbReference type="PIRSF" id="PIRSF000077">
    <property type="entry name" value="Thioredoxin"/>
    <property type="match status" value="1"/>
</dbReference>
<dbReference type="CDD" id="cd02947">
    <property type="entry name" value="TRX_family"/>
    <property type="match status" value="1"/>
</dbReference>
<dbReference type="AlphaFoldDB" id="A0A0B4XK85"/>
<dbReference type="InterPro" id="IPR013766">
    <property type="entry name" value="Thioredoxin_domain"/>
</dbReference>
<feature type="disulfide bond" description="Redox-active" evidence="9">
    <location>
        <begin position="33"/>
        <end position="36"/>
    </location>
</feature>
<dbReference type="InterPro" id="IPR036249">
    <property type="entry name" value="Thioredoxin-like_sf"/>
</dbReference>
<evidence type="ECO:0000256" key="4">
    <source>
        <dbReference type="ARBA" id="ARBA00023157"/>
    </source>
</evidence>
<keyword evidence="5 9" id="KW-0676">Redox-active center</keyword>